<gene>
    <name evidence="4" type="ORF">BJ997_000722</name>
    <name evidence="3" type="ORF">GY21_16455</name>
</gene>
<feature type="region of interest" description="Disordered" evidence="1">
    <location>
        <begin position="41"/>
        <end position="72"/>
    </location>
</feature>
<evidence type="ECO:0000313" key="4">
    <source>
        <dbReference type="EMBL" id="MBB5640174.1"/>
    </source>
</evidence>
<organism evidence="3 5">
    <name type="scientific">Cryobacterium roopkundense</name>
    <dbReference type="NCBI Taxonomy" id="1001240"/>
    <lineage>
        <taxon>Bacteria</taxon>
        <taxon>Bacillati</taxon>
        <taxon>Actinomycetota</taxon>
        <taxon>Actinomycetes</taxon>
        <taxon>Micrococcales</taxon>
        <taxon>Microbacteriaceae</taxon>
        <taxon>Cryobacterium</taxon>
    </lineage>
</organism>
<dbReference type="STRING" id="1001240.GY21_16455"/>
<evidence type="ECO:0000313" key="6">
    <source>
        <dbReference type="Proteomes" id="UP000561726"/>
    </source>
</evidence>
<dbReference type="PROSITE" id="PS51257">
    <property type="entry name" value="PROKAR_LIPOPROTEIN"/>
    <property type="match status" value="1"/>
</dbReference>
<reference evidence="3 5" key="1">
    <citation type="submission" date="2014-08" db="EMBL/GenBank/DDBJ databases">
        <authorList>
            <person name="Sisinthy S."/>
        </authorList>
    </citation>
    <scope>NUCLEOTIDE SEQUENCE [LARGE SCALE GENOMIC DNA]</scope>
    <source>
        <strain evidence="3 5">RuG17</strain>
    </source>
</reference>
<dbReference type="EMBL" id="JPXF01000083">
    <property type="protein sequence ID" value="KGJ72278.1"/>
    <property type="molecule type" value="Genomic_DNA"/>
</dbReference>
<dbReference type="EMBL" id="JACHBQ010000001">
    <property type="protein sequence ID" value="MBB5640174.1"/>
    <property type="molecule type" value="Genomic_DNA"/>
</dbReference>
<evidence type="ECO:0000256" key="1">
    <source>
        <dbReference type="SAM" id="MobiDB-lite"/>
    </source>
</evidence>
<reference evidence="4 6" key="2">
    <citation type="submission" date="2020-08" db="EMBL/GenBank/DDBJ databases">
        <title>Sequencing the genomes of 1000 actinobacteria strains.</title>
        <authorList>
            <person name="Klenk H.-P."/>
        </authorList>
    </citation>
    <scope>NUCLEOTIDE SEQUENCE [LARGE SCALE GENOMIC DNA]</scope>
    <source>
        <strain evidence="4 6">DSM 21065</strain>
    </source>
</reference>
<keyword evidence="2" id="KW-0732">Signal</keyword>
<keyword evidence="5" id="KW-1185">Reference proteome</keyword>
<sequence>MTDSRFAPASVRLRRRQAGALLAGSVMALLVLTGCSPAATGTPTGSATPSATASAPASATPTPTPTPEPTGTPIALTCDQLLTAQEAYDFNPNYGTAPAYEPSSGSLAATAVKYSGLACAWSNQTSGELIEIAVAQPEAALMTTLEDKAIADSQVVPTYSSSPEIKGYFTMEAASGQVQVFTDTYWLTLSSPAFYEPGDAQTLVAAVLAHLG</sequence>
<evidence type="ECO:0000256" key="2">
    <source>
        <dbReference type="SAM" id="SignalP"/>
    </source>
</evidence>
<protein>
    <recommendedName>
        <fullName evidence="7">Iron ABC transporter ATP-binding protein</fullName>
    </recommendedName>
</protein>
<dbReference type="Proteomes" id="UP000029864">
    <property type="component" value="Unassembled WGS sequence"/>
</dbReference>
<feature type="chain" id="PRO_5035986898" description="Iron ABC transporter ATP-binding protein" evidence="2">
    <location>
        <begin position="39"/>
        <end position="212"/>
    </location>
</feature>
<dbReference type="AlphaFoldDB" id="A0A099J498"/>
<evidence type="ECO:0000313" key="3">
    <source>
        <dbReference type="EMBL" id="KGJ72278.1"/>
    </source>
</evidence>
<comment type="caution">
    <text evidence="3">The sequence shown here is derived from an EMBL/GenBank/DDBJ whole genome shotgun (WGS) entry which is preliminary data.</text>
</comment>
<name>A0A099J498_9MICO</name>
<dbReference type="RefSeq" id="WP_035838322.1">
    <property type="nucleotide sequence ID" value="NZ_JACHBQ010000001.1"/>
</dbReference>
<dbReference type="eggNOG" id="ENOG502ZCNY">
    <property type="taxonomic scope" value="Bacteria"/>
</dbReference>
<dbReference type="Proteomes" id="UP000561726">
    <property type="component" value="Unassembled WGS sequence"/>
</dbReference>
<feature type="compositionally biased region" description="Low complexity" evidence="1">
    <location>
        <begin position="41"/>
        <end position="61"/>
    </location>
</feature>
<proteinExistence type="predicted"/>
<evidence type="ECO:0000313" key="5">
    <source>
        <dbReference type="Proteomes" id="UP000029864"/>
    </source>
</evidence>
<evidence type="ECO:0008006" key="7">
    <source>
        <dbReference type="Google" id="ProtNLM"/>
    </source>
</evidence>
<accession>A0A099J498</accession>
<feature type="signal peptide" evidence="2">
    <location>
        <begin position="1"/>
        <end position="38"/>
    </location>
</feature>